<evidence type="ECO:0008006" key="5">
    <source>
        <dbReference type="Google" id="ProtNLM"/>
    </source>
</evidence>
<gene>
    <name evidence="3" type="ORF">SAMN05216388_100912</name>
</gene>
<evidence type="ECO:0000256" key="2">
    <source>
        <dbReference type="SAM" id="Phobius"/>
    </source>
</evidence>
<reference evidence="4" key="1">
    <citation type="submission" date="2016-10" db="EMBL/GenBank/DDBJ databases">
        <authorList>
            <person name="Varghese N."/>
            <person name="Submissions S."/>
        </authorList>
    </citation>
    <scope>NUCLEOTIDE SEQUENCE [LARGE SCALE GENOMIC DNA]</scope>
    <source>
        <strain evidence="4">IBRC-M 10043</strain>
    </source>
</reference>
<feature type="compositionally biased region" description="Polar residues" evidence="1">
    <location>
        <begin position="457"/>
        <end position="466"/>
    </location>
</feature>
<name>A0A1H8MIQ8_9EURY</name>
<feature type="region of interest" description="Disordered" evidence="1">
    <location>
        <begin position="398"/>
        <end position="594"/>
    </location>
</feature>
<feature type="transmembrane region" description="Helical" evidence="2">
    <location>
        <begin position="261"/>
        <end position="281"/>
    </location>
</feature>
<feature type="transmembrane region" description="Helical" evidence="2">
    <location>
        <begin position="189"/>
        <end position="208"/>
    </location>
</feature>
<protein>
    <recommendedName>
        <fullName evidence="5">Type IV secretion system protein TrbL</fullName>
    </recommendedName>
</protein>
<dbReference type="InterPro" id="IPR045782">
    <property type="entry name" value="TrbL_3"/>
</dbReference>
<dbReference type="Proteomes" id="UP000198775">
    <property type="component" value="Unassembled WGS sequence"/>
</dbReference>
<keyword evidence="2" id="KW-1133">Transmembrane helix</keyword>
<sequence>MGLLDVVTKGITGAIEAIVNGIGTVLGNAISTVIDFVTYVPKPQVDNGYVIGEPTNGVWQVIYQSRWGQDPHLIPLGLLILVGSWYARKAGEPWGLFSNYDKKKAANGLITGVIAMWASWWAFGYLLHFSSEITSYLLISSAEWSNLFSNNFGQVVSGSAFAGLIVGVVGVGLLLLVVILHVLRIFGVYFLMYALPILVACYFGGVPVAKGISKKAFKYLFIFATIPIPTALGVSLTATFLSSDSYSIGESAVTSTIVEPMVLTLPLLVGFVVPIFMMSSISSIASIGALNQAASTVSDPQHNRVAAKASAAKGAAASKAKGTAVGAGSAAKGAVGKSANVAARPEDNFDAAKERMDNVDVGGAVKGKATDVADKAHWKASQKAGSIKETGSQYKSLASRGKSYGEEAIDNDPFESVPPENSLPEGEGRKQLPSADYPASDGPEWNEASVRDRITKGNAQDTLSRTGTHDVPDAGRSTPDETLDTGEYQATENEIRQPDDMGRDGPARLDDGDDPDGPPPGGGGAMKDSDTGSPNTADGSPDTSGGSHPLQDFSPNNSSPPSKDGSSSNDGDGGGTEWLTDIADPNDSTDNEGS</sequence>
<feature type="compositionally biased region" description="Basic and acidic residues" evidence="1">
    <location>
        <begin position="493"/>
        <end position="510"/>
    </location>
</feature>
<feature type="transmembrane region" description="Helical" evidence="2">
    <location>
        <begin position="161"/>
        <end position="183"/>
    </location>
</feature>
<dbReference type="Pfam" id="PF19590">
    <property type="entry name" value="TrbL_3"/>
    <property type="match status" value="1"/>
</dbReference>
<keyword evidence="2" id="KW-0472">Membrane</keyword>
<evidence type="ECO:0000313" key="3">
    <source>
        <dbReference type="EMBL" id="SEO17199.1"/>
    </source>
</evidence>
<dbReference type="RefSeq" id="WP_092659973.1">
    <property type="nucleotide sequence ID" value="NZ_FOCX01000009.1"/>
</dbReference>
<feature type="transmembrane region" description="Helical" evidence="2">
    <location>
        <begin position="108"/>
        <end position="127"/>
    </location>
</feature>
<keyword evidence="2" id="KW-0812">Transmembrane</keyword>
<evidence type="ECO:0000256" key="1">
    <source>
        <dbReference type="SAM" id="MobiDB-lite"/>
    </source>
</evidence>
<proteinExistence type="predicted"/>
<feature type="compositionally biased region" description="Low complexity" evidence="1">
    <location>
        <begin position="554"/>
        <end position="570"/>
    </location>
</feature>
<dbReference type="EMBL" id="FOCX01000009">
    <property type="protein sequence ID" value="SEO17199.1"/>
    <property type="molecule type" value="Genomic_DNA"/>
</dbReference>
<keyword evidence="4" id="KW-1185">Reference proteome</keyword>
<evidence type="ECO:0000313" key="4">
    <source>
        <dbReference type="Proteomes" id="UP000198775"/>
    </source>
</evidence>
<feature type="transmembrane region" description="Helical" evidence="2">
    <location>
        <begin position="220"/>
        <end position="241"/>
    </location>
</feature>
<accession>A0A1H8MIQ8</accession>
<dbReference type="OrthoDB" id="270253at2157"/>
<organism evidence="3 4">
    <name type="scientific">Halorientalis persicus</name>
    <dbReference type="NCBI Taxonomy" id="1367881"/>
    <lineage>
        <taxon>Archaea</taxon>
        <taxon>Methanobacteriati</taxon>
        <taxon>Methanobacteriota</taxon>
        <taxon>Stenosarchaea group</taxon>
        <taxon>Halobacteria</taxon>
        <taxon>Halobacteriales</taxon>
        <taxon>Haloarculaceae</taxon>
        <taxon>Halorientalis</taxon>
    </lineage>
</organism>
<feature type="compositionally biased region" description="Polar residues" evidence="1">
    <location>
        <begin position="531"/>
        <end position="546"/>
    </location>
</feature>
<dbReference type="AlphaFoldDB" id="A0A1H8MIQ8"/>